<dbReference type="Gene3D" id="2.30.42.10">
    <property type="match status" value="1"/>
</dbReference>
<sequence length="821" mass="92017">MLKWTVNKRTDSSEPLPMLPKPKQPVTRRSLGNLHRPIRTRDGREKRRQSLGSTEMHRRINNHNKENNLVSTPHPMTMRTGSSTPYTKLDFALRDLSNLTPNITPTQNTATPSRKRNLPLSPVEQITQSKPQYASTLPTFDIEYSPCGMKAAPMIALRGLTMKDSYFENPCYFRDELPASKRLKFSPEVTPLSRRLSELRFSKMSFKRNKNMNANDDSELSSKALDDTELEQMIDAILESSRKSSLCSDRKSERRKRLNKSPTYTAADDPASDLNKFCDNFRVSPELLEGGEKTIIIQEPHVVNEREVRTPDQEATVKRKSINENSCHLRRQKAVRRKTTKSEKCVRVETKPNGKSNISPHTPLKIRHSSCIRKSIDDFAAMATPTYFGKNFECNNIHGSNSSKISDESTPFIETNDLQGSSTPTCASNTIRRCLMFSESPDSMEDSMDKRKSVASSTASRCSKSSAAMILGSLDLSIFVDAEKIHIHVIRCKDLFRQNGGSVNAYVKVSLLPAESGSENGFQRTAVQRNSSRPFFDHRFSFDRSPNDSSKRIQLAVWHRDREYKRSDFLGCVSFPIRSITSELTGSYKLQPQSCLTSPVPAVLSGDAVLTPQNSDEMITIASTINNDSFNIPLSKKGIFQRDADEHLFLRFLQLDAKDAGDESDVSKEKGRTKFTITKKLIKTTDQGYGFSIVWTHPPRIEKVEIGLPAQLGGIQPGDFVVFVDKYNVVTMPETDILNLIRSLGNSMSLEIYRRSNESVGGGGVKIRIPSMAVSGSEPMVDSITPRPLSMPCSSVSYSMEVTKRIPQVAFSKDIGHGVIV</sequence>
<dbReference type="OrthoDB" id="410721at2759"/>
<dbReference type="InterPro" id="IPR001478">
    <property type="entry name" value="PDZ"/>
</dbReference>
<dbReference type="PROSITE" id="PS50106">
    <property type="entry name" value="PDZ"/>
    <property type="match status" value="1"/>
</dbReference>
<dbReference type="Proteomes" id="UP001151699">
    <property type="component" value="Unassembled WGS sequence"/>
</dbReference>
<dbReference type="GO" id="GO:0005634">
    <property type="term" value="C:nucleus"/>
    <property type="evidence" value="ECO:0007669"/>
    <property type="project" value="TreeGrafter"/>
</dbReference>
<dbReference type="Gene3D" id="2.60.40.150">
    <property type="entry name" value="C2 domain"/>
    <property type="match status" value="1"/>
</dbReference>
<dbReference type="Pfam" id="PF00595">
    <property type="entry name" value="PDZ"/>
    <property type="match status" value="1"/>
</dbReference>
<feature type="domain" description="PDZ" evidence="3">
    <location>
        <begin position="678"/>
        <end position="756"/>
    </location>
</feature>
<feature type="region of interest" description="Disordered" evidence="1">
    <location>
        <begin position="245"/>
        <end position="269"/>
    </location>
</feature>
<dbReference type="SUPFAM" id="SSF49562">
    <property type="entry name" value="C2 domain (Calcium/lipid-binding domain, CaLB)"/>
    <property type="match status" value="1"/>
</dbReference>
<gene>
    <name evidence="4" type="primary">RGS3</name>
    <name evidence="4" type="ORF">Bhyg_15623</name>
</gene>
<evidence type="ECO:0000313" key="4">
    <source>
        <dbReference type="EMBL" id="KAJ6633187.1"/>
    </source>
</evidence>
<comment type="caution">
    <text evidence="4">The sequence shown here is derived from an EMBL/GenBank/DDBJ whole genome shotgun (WGS) entry which is preliminary data.</text>
</comment>
<feature type="compositionally biased region" description="Basic and acidic residues" evidence="1">
    <location>
        <begin position="55"/>
        <end position="66"/>
    </location>
</feature>
<dbReference type="PANTHER" id="PTHR46848">
    <property type="entry name" value="REGULATOR OF G-PROTEIN SIGNALING 3"/>
    <property type="match status" value="1"/>
</dbReference>
<proteinExistence type="predicted"/>
<feature type="region of interest" description="Disordered" evidence="1">
    <location>
        <begin position="402"/>
        <end position="423"/>
    </location>
</feature>
<dbReference type="PANTHER" id="PTHR46848:SF1">
    <property type="entry name" value="REGULATOR OF G-PROTEIN SIGNALING 3"/>
    <property type="match status" value="1"/>
</dbReference>
<dbReference type="AlphaFoldDB" id="A0A9Q0MKG9"/>
<dbReference type="InterPro" id="IPR036034">
    <property type="entry name" value="PDZ_sf"/>
</dbReference>
<dbReference type="GO" id="GO:0005886">
    <property type="term" value="C:plasma membrane"/>
    <property type="evidence" value="ECO:0007669"/>
    <property type="project" value="TreeGrafter"/>
</dbReference>
<feature type="region of interest" description="Disordered" evidence="1">
    <location>
        <begin position="1"/>
        <end position="83"/>
    </location>
</feature>
<evidence type="ECO:0000259" key="3">
    <source>
        <dbReference type="PROSITE" id="PS50106"/>
    </source>
</evidence>
<name>A0A9Q0MKG9_9DIPT</name>
<organism evidence="4 5">
    <name type="scientific">Pseudolycoriella hygida</name>
    <dbReference type="NCBI Taxonomy" id="35572"/>
    <lineage>
        <taxon>Eukaryota</taxon>
        <taxon>Metazoa</taxon>
        <taxon>Ecdysozoa</taxon>
        <taxon>Arthropoda</taxon>
        <taxon>Hexapoda</taxon>
        <taxon>Insecta</taxon>
        <taxon>Pterygota</taxon>
        <taxon>Neoptera</taxon>
        <taxon>Endopterygota</taxon>
        <taxon>Diptera</taxon>
        <taxon>Nematocera</taxon>
        <taxon>Sciaroidea</taxon>
        <taxon>Sciaridae</taxon>
        <taxon>Pseudolycoriella</taxon>
    </lineage>
</organism>
<protein>
    <submittedName>
        <fullName evidence="4">Regulator of G-protein signaling 3</fullName>
    </submittedName>
</protein>
<reference evidence="4" key="1">
    <citation type="submission" date="2022-07" db="EMBL/GenBank/DDBJ databases">
        <authorList>
            <person name="Trinca V."/>
            <person name="Uliana J.V.C."/>
            <person name="Torres T.T."/>
            <person name="Ward R.J."/>
            <person name="Monesi N."/>
        </authorList>
    </citation>
    <scope>NUCLEOTIDE SEQUENCE</scope>
    <source>
        <strain evidence="4">HSMRA1968</strain>
        <tissue evidence="4">Whole embryos</tissue>
    </source>
</reference>
<accession>A0A9Q0MKG9</accession>
<dbReference type="SMART" id="SM00239">
    <property type="entry name" value="C2"/>
    <property type="match status" value="1"/>
</dbReference>
<dbReference type="SUPFAM" id="SSF50156">
    <property type="entry name" value="PDZ domain-like"/>
    <property type="match status" value="1"/>
</dbReference>
<feature type="region of interest" description="Disordered" evidence="1">
    <location>
        <begin position="98"/>
        <end position="117"/>
    </location>
</feature>
<dbReference type="PROSITE" id="PS50004">
    <property type="entry name" value="C2"/>
    <property type="match status" value="1"/>
</dbReference>
<dbReference type="Pfam" id="PF16056">
    <property type="entry name" value="DUF4799"/>
    <property type="match status" value="1"/>
</dbReference>
<keyword evidence="5" id="KW-1185">Reference proteome</keyword>
<dbReference type="Pfam" id="PF00168">
    <property type="entry name" value="C2"/>
    <property type="match status" value="1"/>
</dbReference>
<evidence type="ECO:0000256" key="1">
    <source>
        <dbReference type="SAM" id="MobiDB-lite"/>
    </source>
</evidence>
<dbReference type="InterPro" id="IPR035892">
    <property type="entry name" value="C2_domain_sf"/>
</dbReference>
<feature type="domain" description="C2" evidence="2">
    <location>
        <begin position="470"/>
        <end position="590"/>
    </location>
</feature>
<dbReference type="SMART" id="SM00228">
    <property type="entry name" value="PDZ"/>
    <property type="match status" value="1"/>
</dbReference>
<evidence type="ECO:0000259" key="2">
    <source>
        <dbReference type="PROSITE" id="PS50004"/>
    </source>
</evidence>
<dbReference type="InterPro" id="IPR032057">
    <property type="entry name" value="DUF4799"/>
</dbReference>
<feature type="compositionally biased region" description="Polar residues" evidence="1">
    <location>
        <begin position="98"/>
        <end position="112"/>
    </location>
</feature>
<dbReference type="InterPro" id="IPR000008">
    <property type="entry name" value="C2_dom"/>
</dbReference>
<evidence type="ECO:0000313" key="5">
    <source>
        <dbReference type="Proteomes" id="UP001151699"/>
    </source>
</evidence>
<dbReference type="EMBL" id="WJQU01002139">
    <property type="protein sequence ID" value="KAJ6633187.1"/>
    <property type="molecule type" value="Genomic_DNA"/>
</dbReference>